<name>A0A401GTN7_9APHY</name>
<dbReference type="InterPro" id="IPR019826">
    <property type="entry name" value="Carboxylesterase_B_AS"/>
</dbReference>
<evidence type="ECO:0000256" key="2">
    <source>
        <dbReference type="ARBA" id="ARBA00022801"/>
    </source>
</evidence>
<dbReference type="EC" id="3.1.1.-" evidence="3"/>
<dbReference type="STRING" id="139825.A0A401GTN7"/>
<dbReference type="OrthoDB" id="408631at2759"/>
<dbReference type="PROSITE" id="PS00122">
    <property type="entry name" value="CARBOXYLESTERASE_B_1"/>
    <property type="match status" value="1"/>
</dbReference>
<dbReference type="GO" id="GO:0016787">
    <property type="term" value="F:hydrolase activity"/>
    <property type="evidence" value="ECO:0007669"/>
    <property type="project" value="UniProtKB-KW"/>
</dbReference>
<dbReference type="Proteomes" id="UP000287166">
    <property type="component" value="Unassembled WGS sequence"/>
</dbReference>
<dbReference type="Pfam" id="PF00135">
    <property type="entry name" value="COesterase"/>
    <property type="match status" value="1"/>
</dbReference>
<dbReference type="PROSITE" id="PS00941">
    <property type="entry name" value="CARBOXYLESTERASE_B_2"/>
    <property type="match status" value="1"/>
</dbReference>
<organism evidence="5 6">
    <name type="scientific">Sparassis crispa</name>
    <dbReference type="NCBI Taxonomy" id="139825"/>
    <lineage>
        <taxon>Eukaryota</taxon>
        <taxon>Fungi</taxon>
        <taxon>Dikarya</taxon>
        <taxon>Basidiomycota</taxon>
        <taxon>Agaricomycotina</taxon>
        <taxon>Agaricomycetes</taxon>
        <taxon>Polyporales</taxon>
        <taxon>Sparassidaceae</taxon>
        <taxon>Sparassis</taxon>
    </lineage>
</organism>
<dbReference type="Gene3D" id="3.40.50.1820">
    <property type="entry name" value="alpha/beta hydrolase"/>
    <property type="match status" value="1"/>
</dbReference>
<dbReference type="AlphaFoldDB" id="A0A401GTN7"/>
<reference evidence="5 6" key="1">
    <citation type="journal article" date="2018" name="Sci. Rep.">
        <title>Genome sequence of the cauliflower mushroom Sparassis crispa (Hanabiratake) and its association with beneficial usage.</title>
        <authorList>
            <person name="Kiyama R."/>
            <person name="Furutani Y."/>
            <person name="Kawaguchi K."/>
            <person name="Nakanishi T."/>
        </authorList>
    </citation>
    <scope>NUCLEOTIDE SEQUENCE [LARGE SCALE GENOMIC DNA]</scope>
</reference>
<dbReference type="GeneID" id="38782494"/>
<dbReference type="InterPro" id="IPR029058">
    <property type="entry name" value="AB_hydrolase_fold"/>
</dbReference>
<keyword evidence="3" id="KW-0732">Signal</keyword>
<dbReference type="PANTHER" id="PTHR43142">
    <property type="entry name" value="CARBOXYLIC ESTER HYDROLASE"/>
    <property type="match status" value="1"/>
</dbReference>
<keyword evidence="2 3" id="KW-0378">Hydrolase</keyword>
<keyword evidence="6" id="KW-1185">Reference proteome</keyword>
<comment type="caution">
    <text evidence="5">The sequence shown here is derived from an EMBL/GenBank/DDBJ whole genome shotgun (WGS) entry which is preliminary data.</text>
</comment>
<feature type="signal peptide" evidence="3">
    <location>
        <begin position="1"/>
        <end position="19"/>
    </location>
</feature>
<evidence type="ECO:0000256" key="1">
    <source>
        <dbReference type="ARBA" id="ARBA00005964"/>
    </source>
</evidence>
<accession>A0A401GTN7</accession>
<evidence type="ECO:0000259" key="4">
    <source>
        <dbReference type="Pfam" id="PF00135"/>
    </source>
</evidence>
<proteinExistence type="inferred from homology"/>
<evidence type="ECO:0000313" key="5">
    <source>
        <dbReference type="EMBL" id="GBE85577.1"/>
    </source>
</evidence>
<evidence type="ECO:0000313" key="6">
    <source>
        <dbReference type="Proteomes" id="UP000287166"/>
    </source>
</evidence>
<dbReference type="InterPro" id="IPR019819">
    <property type="entry name" value="Carboxylesterase_B_CS"/>
</dbReference>
<dbReference type="SUPFAM" id="SSF53474">
    <property type="entry name" value="alpha/beta-Hydrolases"/>
    <property type="match status" value="1"/>
</dbReference>
<evidence type="ECO:0000256" key="3">
    <source>
        <dbReference type="RuleBase" id="RU361235"/>
    </source>
</evidence>
<dbReference type="InParanoid" id="A0A401GTN7"/>
<dbReference type="PANTHER" id="PTHR43142:SF3">
    <property type="entry name" value="PUTATIVE (AFU_ORTHOLOGUE AFUA_3G09070)-RELATED"/>
    <property type="match status" value="1"/>
</dbReference>
<feature type="chain" id="PRO_5018815328" description="Carboxylic ester hydrolase" evidence="3">
    <location>
        <begin position="20"/>
        <end position="661"/>
    </location>
</feature>
<feature type="domain" description="Carboxylesterase type B" evidence="4">
    <location>
        <begin position="169"/>
        <end position="638"/>
    </location>
</feature>
<sequence length="661" mass="72498">MAFFGLAYALLAAMPFVTSFTIPSPLSINSDITQLYYNDLDQYTASEHRSILLLSPQLRSDAAKACAVLGETLLPVNETFFLMEMVHSLQYQIYKGAYGEDQLFWIGTSDACEIVNSVGLVGEAECDLELPVLCSQSSGFGASPEPTNSIIVTSGNLSITGYRDQLSFRFQGIPYANPPERFTYPTFYSGSPDLNATAFGPECVQVGVLNSSEDCLFLNIWTPFIPLDASTVTKEQLKPVFFWIHGGAFTSGTGSDPTYAGSNMVSRGDVVVVTINYRLSTLGFLALDDGMTNGNFGIADQITALDWVLEYITAFGGDPNRITIAGQSAGAASVRALLASPRAIGKYAAAIPMSNLAGIDYAAPYSFYYTIPDEVDMVVEPILEKTGCSLTDALECLRGYNAYDLVSLEHVASYLVIDGTYVVYPELPLNGSGTVANVHTMMGYMRDDGAAFIGYPTSDNLTAGLIAQSLPTTVVNNSLFPPVTGPNATLDVFNITARVGTDVEFRCLDQATAWSGLQHDLFQSVWFYEFNRSYQLATFEPNYPVCDAPADATHPDGDPSQEYFKCHAGELYYVFATLPNSLPYRDAEDLLFMQTILDAWTAFTRTYNPNPDPLYLAVRGYWTSLKRLAQESPWLPVTNETLRTTPLRMLQWPSYMTEFAE</sequence>
<comment type="similarity">
    <text evidence="1 3">Belongs to the type-B carboxylesterase/lipase family.</text>
</comment>
<dbReference type="RefSeq" id="XP_027616490.1">
    <property type="nucleotide sequence ID" value="XM_027760689.1"/>
</dbReference>
<protein>
    <recommendedName>
        <fullName evidence="3">Carboxylic ester hydrolase</fullName>
        <ecNumber evidence="3">3.1.1.-</ecNumber>
    </recommendedName>
</protein>
<gene>
    <name evidence="5" type="ORF">SCP_0800940</name>
</gene>
<dbReference type="EMBL" id="BFAD01000008">
    <property type="protein sequence ID" value="GBE85577.1"/>
    <property type="molecule type" value="Genomic_DNA"/>
</dbReference>
<dbReference type="InterPro" id="IPR002018">
    <property type="entry name" value="CarbesteraseB"/>
</dbReference>